<evidence type="ECO:0000313" key="3">
    <source>
        <dbReference type="Proteomes" id="UP000076532"/>
    </source>
</evidence>
<gene>
    <name evidence="2" type="ORF">FIBSPDRAFT_784613</name>
</gene>
<accession>A0A166N6J6</accession>
<protein>
    <submittedName>
        <fullName evidence="2">Uncharacterized protein</fullName>
    </submittedName>
</protein>
<keyword evidence="3" id="KW-1185">Reference proteome</keyword>
<sequence length="360" mass="38652">MDDPFASPWGAPSATPSPNPVHLTLAPPAAEIPSSSSSSQLGDDDFDDFGTAPTAPSDAMEDDFGDFGDFGDAGDMAAPGDFEDAGFGQEVRITSPPPSQEWEPLRLNPFPSKAELHSQLDDLLGPTWTADVSQYTTADDVREVEGISQILVAPESRDLYNALFHAPPPMKPPNWTRSRIRQQHLISLGIPVNLDEIMPYAAGKALPPLQITTRPMSAPPVARNLPQSIKPAASTNNSRANSRANSRTGTPVSTTRPSTVSQLGLGPKPQLEEAKVTELLAVDPDTLPLMPLASLERHLAEIRAQTVNTSGLLTHLLQTREALQQDSETYNGLIAELVSEAQKTKISKGKQPNSKRGSMM</sequence>
<feature type="compositionally biased region" description="Low complexity" evidence="1">
    <location>
        <begin position="232"/>
        <end position="261"/>
    </location>
</feature>
<name>A0A166N6J6_9AGAM</name>
<organism evidence="2 3">
    <name type="scientific">Athelia psychrophila</name>
    <dbReference type="NCBI Taxonomy" id="1759441"/>
    <lineage>
        <taxon>Eukaryota</taxon>
        <taxon>Fungi</taxon>
        <taxon>Dikarya</taxon>
        <taxon>Basidiomycota</taxon>
        <taxon>Agaricomycotina</taxon>
        <taxon>Agaricomycetes</taxon>
        <taxon>Agaricomycetidae</taxon>
        <taxon>Atheliales</taxon>
        <taxon>Atheliaceae</taxon>
        <taxon>Athelia</taxon>
    </lineage>
</organism>
<dbReference type="Proteomes" id="UP000076532">
    <property type="component" value="Unassembled WGS sequence"/>
</dbReference>
<dbReference type="InterPro" id="IPR031355">
    <property type="entry name" value="YBL010C/LAA2-like"/>
</dbReference>
<feature type="region of interest" description="Disordered" evidence="1">
    <location>
        <begin position="217"/>
        <end position="266"/>
    </location>
</feature>
<dbReference type="AlphaFoldDB" id="A0A166N6J6"/>
<dbReference type="PANTHER" id="PTHR38698:SF1">
    <property type="entry name" value="FUNGAL PROTEIN"/>
    <property type="match status" value="1"/>
</dbReference>
<dbReference type="EMBL" id="KV417525">
    <property type="protein sequence ID" value="KZP24696.1"/>
    <property type="molecule type" value="Genomic_DNA"/>
</dbReference>
<reference evidence="2 3" key="1">
    <citation type="journal article" date="2016" name="Mol. Biol. Evol.">
        <title>Comparative Genomics of Early-Diverging Mushroom-Forming Fungi Provides Insights into the Origins of Lignocellulose Decay Capabilities.</title>
        <authorList>
            <person name="Nagy L.G."/>
            <person name="Riley R."/>
            <person name="Tritt A."/>
            <person name="Adam C."/>
            <person name="Daum C."/>
            <person name="Floudas D."/>
            <person name="Sun H."/>
            <person name="Yadav J.S."/>
            <person name="Pangilinan J."/>
            <person name="Larsson K.H."/>
            <person name="Matsuura K."/>
            <person name="Barry K."/>
            <person name="Labutti K."/>
            <person name="Kuo R."/>
            <person name="Ohm R.A."/>
            <person name="Bhattacharya S.S."/>
            <person name="Shirouzu T."/>
            <person name="Yoshinaga Y."/>
            <person name="Martin F.M."/>
            <person name="Grigoriev I.V."/>
            <person name="Hibbett D.S."/>
        </authorList>
    </citation>
    <scope>NUCLEOTIDE SEQUENCE [LARGE SCALE GENOMIC DNA]</scope>
    <source>
        <strain evidence="2 3">CBS 109695</strain>
    </source>
</reference>
<feature type="region of interest" description="Disordered" evidence="1">
    <location>
        <begin position="1"/>
        <end position="106"/>
    </location>
</feature>
<dbReference type="STRING" id="436010.A0A166N6J6"/>
<dbReference type="PANTHER" id="PTHR38698">
    <property type="entry name" value="EXPRESSED PROTEIN"/>
    <property type="match status" value="1"/>
</dbReference>
<dbReference type="OrthoDB" id="5378975at2759"/>
<evidence type="ECO:0000313" key="2">
    <source>
        <dbReference type="EMBL" id="KZP24696.1"/>
    </source>
</evidence>
<evidence type="ECO:0000256" key="1">
    <source>
        <dbReference type="SAM" id="MobiDB-lite"/>
    </source>
</evidence>
<dbReference type="Pfam" id="PF17104">
    <property type="entry name" value="YBL010C_LAA2"/>
    <property type="match status" value="1"/>
</dbReference>
<proteinExistence type="predicted"/>